<feature type="region of interest" description="Disordered" evidence="1">
    <location>
        <begin position="448"/>
        <end position="496"/>
    </location>
</feature>
<dbReference type="Proteomes" id="UP001431209">
    <property type="component" value="Unassembled WGS sequence"/>
</dbReference>
<dbReference type="EMBL" id="JAOPGA020001877">
    <property type="protein sequence ID" value="KAL0491859.1"/>
    <property type="molecule type" value="Genomic_DNA"/>
</dbReference>
<keyword evidence="3" id="KW-1185">Reference proteome</keyword>
<feature type="compositionally biased region" description="Acidic residues" evidence="1">
    <location>
        <begin position="454"/>
        <end position="496"/>
    </location>
</feature>
<proteinExistence type="predicted"/>
<evidence type="ECO:0000313" key="2">
    <source>
        <dbReference type="EMBL" id="KAL0491859.1"/>
    </source>
</evidence>
<dbReference type="AlphaFoldDB" id="A0AAW2ZR11"/>
<organism evidence="2 3">
    <name type="scientific">Acrasis kona</name>
    <dbReference type="NCBI Taxonomy" id="1008807"/>
    <lineage>
        <taxon>Eukaryota</taxon>
        <taxon>Discoba</taxon>
        <taxon>Heterolobosea</taxon>
        <taxon>Tetramitia</taxon>
        <taxon>Eutetramitia</taxon>
        <taxon>Acrasidae</taxon>
        <taxon>Acrasis</taxon>
    </lineage>
</organism>
<protein>
    <submittedName>
        <fullName evidence="2">Uncharacterized protein</fullName>
    </submittedName>
</protein>
<reference evidence="2 3" key="1">
    <citation type="submission" date="2024-03" db="EMBL/GenBank/DDBJ databases">
        <title>The Acrasis kona genome and developmental transcriptomes reveal deep origins of eukaryotic multicellular pathways.</title>
        <authorList>
            <person name="Sheikh S."/>
            <person name="Fu C.-J."/>
            <person name="Brown M.W."/>
            <person name="Baldauf S.L."/>
        </authorList>
    </citation>
    <scope>NUCLEOTIDE SEQUENCE [LARGE SCALE GENOMIC DNA]</scope>
    <source>
        <strain evidence="2 3">ATCC MYA-3509</strain>
    </source>
</reference>
<sequence>MQGYVCPCCVFRPVNAGYFMGNKVPSSNDRVKYEEIIMSDPEYKEYQQSQKKRHDSMFSGNEKFITITPYSPPNKGDKTSWNIPEQQPFNVPVDYISAMVHYYNSSEEKLKIPRNCFTLFKGRTPINPGGMFSSYNIKIDEQSCKAPGYIWPSLVLVLNQEYDIKSYMESQPPAENQIKVNEQTQRIASIVENAKNVDDWKTFCTTTWNLTDAKDMGHNNQSNWKKYYEGRIKVEQQALELRASQISHSTSDTSLSTIELIRQQVIEALELKSDQPELQQRIADAVYIIDFDADTSYGSIEGAQYTCRFYSPIQGGRSIDILFNYYDKMGYSYRARYHYVAFNTLTISNNQNQSKIKPKANNCIYMDSYDSEERVPKSETRALSETEAIKLQNELFGDALHFSREDFTNLLLTMSGIYSLDEAGFDSDLSARDVKKFIKKYEKPVIVYHQSKSEEEDSDDYDDDYDDDDDDDDDEEDDDDDEEDDDEDDDDEEDDD</sequence>
<name>A0AAW2ZR11_9EUKA</name>
<comment type="caution">
    <text evidence="2">The sequence shown here is derived from an EMBL/GenBank/DDBJ whole genome shotgun (WGS) entry which is preliminary data.</text>
</comment>
<gene>
    <name evidence="2" type="ORF">AKO1_010265</name>
</gene>
<evidence type="ECO:0000313" key="3">
    <source>
        <dbReference type="Proteomes" id="UP001431209"/>
    </source>
</evidence>
<evidence type="ECO:0000256" key="1">
    <source>
        <dbReference type="SAM" id="MobiDB-lite"/>
    </source>
</evidence>
<accession>A0AAW2ZR11</accession>